<organism evidence="1">
    <name type="scientific">Klebsiella phage PMBT64</name>
    <dbReference type="NCBI Taxonomy" id="3229740"/>
    <lineage>
        <taxon>Viruses</taxon>
        <taxon>Duplodnaviria</taxon>
        <taxon>Heunggongvirae</taxon>
        <taxon>Uroviricota</taxon>
        <taxon>Caudoviricetes</taxon>
    </lineage>
</organism>
<reference evidence="1" key="1">
    <citation type="submission" date="2024-06" db="EMBL/GenBank/DDBJ databases">
        <title>This phage originates from the Bacteriophage catalogue of the Bacteriophage Competence Centre, Department of Microbiology und Biotechnology, Max Rubner-Institut, Kiel, Germany.</title>
        <authorList>
            <person name="Sprotte S."/>
            <person name="Brinks E."/>
            <person name="Hille F."/>
        </authorList>
    </citation>
    <scope>NUCLEOTIDE SEQUENCE</scope>
</reference>
<evidence type="ECO:0000313" key="1">
    <source>
        <dbReference type="EMBL" id="XDJ01049.1"/>
    </source>
</evidence>
<proteinExistence type="predicted"/>
<accession>A0AB39C4N9</accession>
<name>A0AB39C4N9_9CAUD</name>
<evidence type="ECO:0008006" key="2">
    <source>
        <dbReference type="Google" id="ProtNLM"/>
    </source>
</evidence>
<dbReference type="EMBL" id="PP926510">
    <property type="protein sequence ID" value="XDJ01049.1"/>
    <property type="molecule type" value="Genomic_DNA"/>
</dbReference>
<protein>
    <recommendedName>
        <fullName evidence="2">Phage protein</fullName>
    </recommendedName>
</protein>
<sequence>MRKQTMNLERIATENTILSIIKAIGEGKRTLKSIAAECRIFEEQSHDDYSKAAFARLSDCKTREDFWSVLKTI</sequence>